<organism evidence="1 2">
    <name type="scientific">Populus alba</name>
    <name type="common">White poplar</name>
    <dbReference type="NCBI Taxonomy" id="43335"/>
    <lineage>
        <taxon>Eukaryota</taxon>
        <taxon>Viridiplantae</taxon>
        <taxon>Streptophyta</taxon>
        <taxon>Embryophyta</taxon>
        <taxon>Tracheophyta</taxon>
        <taxon>Spermatophyta</taxon>
        <taxon>Magnoliopsida</taxon>
        <taxon>eudicotyledons</taxon>
        <taxon>Gunneridae</taxon>
        <taxon>Pentapetalae</taxon>
        <taxon>rosids</taxon>
        <taxon>fabids</taxon>
        <taxon>Malpighiales</taxon>
        <taxon>Salicaceae</taxon>
        <taxon>Saliceae</taxon>
        <taxon>Populus</taxon>
    </lineage>
</organism>
<accession>A0ACC4AGG9</accession>
<dbReference type="EMBL" id="RCHU02000019">
    <property type="protein sequence ID" value="KAL3565276.1"/>
    <property type="molecule type" value="Genomic_DNA"/>
</dbReference>
<evidence type="ECO:0000313" key="2">
    <source>
        <dbReference type="Proteomes" id="UP000309997"/>
    </source>
</evidence>
<gene>
    <name evidence="1" type="ORF">D5086_033322</name>
</gene>
<dbReference type="Proteomes" id="UP000309997">
    <property type="component" value="Unassembled WGS sequence"/>
</dbReference>
<evidence type="ECO:0000313" key="1">
    <source>
        <dbReference type="EMBL" id="KAL3565276.1"/>
    </source>
</evidence>
<keyword evidence="2" id="KW-1185">Reference proteome</keyword>
<name>A0ACC4AGG9_POPAL</name>
<reference evidence="1 2" key="1">
    <citation type="journal article" date="2024" name="Plant Biotechnol. J.">
        <title>Genome and CRISPR/Cas9 system of a widespread forest tree (Populus alba) in the world.</title>
        <authorList>
            <person name="Liu Y.J."/>
            <person name="Jiang P.F."/>
            <person name="Han X.M."/>
            <person name="Li X.Y."/>
            <person name="Wang H.M."/>
            <person name="Wang Y.J."/>
            <person name="Wang X.X."/>
            <person name="Zeng Q.Y."/>
        </authorList>
    </citation>
    <scope>NUCLEOTIDE SEQUENCE [LARGE SCALE GENOMIC DNA]</scope>
    <source>
        <strain evidence="2">cv. PAL-ZL1</strain>
    </source>
</reference>
<proteinExistence type="predicted"/>
<sequence length="427" mass="47095">MVEGNLSHVPPNPKSKVLFKIFTPSVLTDPSSENSGCDSLAGLECILNIIRALRMGSCLSAESRSPRPGAPSSPGFGVRKRKNSKKRPGSRNSSFDYRREEPLHRIPGRLFLNGSSDIASLFTQQGKKGTNQDAMIVWENFGSRRDAVFCGVFDGHGPYGHMVAKRVRDSLPLKLTAHWEGNITSEDVLREISLNTPGSMNSEDTSFISADDESRASVDLEEAEKHPEIFQTLKESYLKAFKVMDRELRVHTNIDCFCSGTTAVTLVKQGQYLVLGNVGDSRAVLGTRDKDDSLVAVQLTVDLKPNLPVEAERIRKCRGRVFALQDEPESNEQLTSVDQVDSGRQKEDDLSSPTGLDRAGTVRNEKEALLGGNAEEDSTKQDEMQLEYGIEWSALEGVSRVNTLLNLPRFVPGKEEKKAAGEARTRK</sequence>
<protein>
    <submittedName>
        <fullName evidence="1">Uncharacterized protein</fullName>
    </submittedName>
</protein>
<comment type="caution">
    <text evidence="1">The sequence shown here is derived from an EMBL/GenBank/DDBJ whole genome shotgun (WGS) entry which is preliminary data.</text>
</comment>